<dbReference type="RefSeq" id="WP_198489648.1">
    <property type="nucleotide sequence ID" value="NZ_CP066078.1"/>
</dbReference>
<dbReference type="AlphaFoldDB" id="A0A7T4MS82"/>
<evidence type="ECO:0000256" key="1">
    <source>
        <dbReference type="SAM" id="MobiDB-lite"/>
    </source>
</evidence>
<accession>A0A7T4MS82</accession>
<feature type="transmembrane region" description="Helical" evidence="2">
    <location>
        <begin position="55"/>
        <end position="75"/>
    </location>
</feature>
<evidence type="ECO:0000313" key="4">
    <source>
        <dbReference type="Proteomes" id="UP000595221"/>
    </source>
</evidence>
<evidence type="ECO:0000256" key="2">
    <source>
        <dbReference type="SAM" id="Phobius"/>
    </source>
</evidence>
<dbReference type="EMBL" id="CP066078">
    <property type="protein sequence ID" value="QQC58574.1"/>
    <property type="molecule type" value="Genomic_DNA"/>
</dbReference>
<protein>
    <submittedName>
        <fullName evidence="3">Uncharacterized protein</fullName>
    </submittedName>
</protein>
<feature type="region of interest" description="Disordered" evidence="1">
    <location>
        <begin position="1"/>
        <end position="36"/>
    </location>
</feature>
<gene>
    <name evidence="3" type="ORF">I6H58_06100</name>
</gene>
<organism evidence="3 4">
    <name type="scientific">Rothia kristinae</name>
    <dbReference type="NCBI Taxonomy" id="37923"/>
    <lineage>
        <taxon>Bacteria</taxon>
        <taxon>Bacillati</taxon>
        <taxon>Actinomycetota</taxon>
        <taxon>Actinomycetes</taxon>
        <taxon>Micrococcales</taxon>
        <taxon>Micrococcaceae</taxon>
        <taxon>Rothia</taxon>
    </lineage>
</organism>
<proteinExistence type="predicted"/>
<dbReference type="Proteomes" id="UP000595221">
    <property type="component" value="Chromosome"/>
</dbReference>
<feature type="transmembrane region" description="Helical" evidence="2">
    <location>
        <begin position="81"/>
        <end position="101"/>
    </location>
</feature>
<reference evidence="3 4" key="1">
    <citation type="submission" date="2020-12" db="EMBL/GenBank/DDBJ databases">
        <title>FDA dAtabase for Regulatory Grade micrObial Sequences (FDA-ARGOS): Supporting development and validation of Infectious Disease Dx tests.</title>
        <authorList>
            <person name="Sproer C."/>
            <person name="Gronow S."/>
            <person name="Severitt S."/>
            <person name="Schroder I."/>
            <person name="Tallon L."/>
            <person name="Sadzewicz L."/>
            <person name="Zhao X."/>
            <person name="Boylan J."/>
            <person name="Ott S."/>
            <person name="Bowen H."/>
            <person name="Vavikolanu K."/>
            <person name="Mehta A."/>
            <person name="Aluvathingal J."/>
            <person name="Nadendla S."/>
            <person name="Lowell S."/>
            <person name="Myers T."/>
            <person name="Yan Y."/>
            <person name="Sichtig H."/>
        </authorList>
    </citation>
    <scope>NUCLEOTIDE SEQUENCE [LARGE SCALE GENOMIC DNA]</scope>
    <source>
        <strain evidence="3 4">FDAARGOS_1001</strain>
    </source>
</reference>
<keyword evidence="2" id="KW-0812">Transmembrane</keyword>
<evidence type="ECO:0000313" key="3">
    <source>
        <dbReference type="EMBL" id="QQC58574.1"/>
    </source>
</evidence>
<keyword evidence="2" id="KW-1133">Transmembrane helix</keyword>
<keyword evidence="2" id="KW-0472">Membrane</keyword>
<sequence>MSRDRQAAEGPEDPVGSGRAGVRRRTGGRTDERPSFRETFVAVGRETLDKSRYDASPVVSVAVAVTGLMVAAAVAYTWLPWLSVTLLVCAVVLLWGRWMILRQVTRDLAQMESARESYVATGNPEYPEFVRLRAEQMLRDNRALTTAGRRAVRDPLGWARRSAQPPVGD</sequence>
<name>A0A7T4MS82_9MICC</name>